<dbReference type="Proteomes" id="UP000789390">
    <property type="component" value="Unassembled WGS sequence"/>
</dbReference>
<gene>
    <name evidence="1" type="ORF">DGAL_LOCUS1683</name>
</gene>
<accession>A0A8J2RDG0</accession>
<evidence type="ECO:0000313" key="2">
    <source>
        <dbReference type="Proteomes" id="UP000789390"/>
    </source>
</evidence>
<protein>
    <submittedName>
        <fullName evidence="1">Uncharacterized protein</fullName>
    </submittedName>
</protein>
<evidence type="ECO:0000313" key="1">
    <source>
        <dbReference type="EMBL" id="CAH0099542.1"/>
    </source>
</evidence>
<sequence>MEQSIQTCQHKVPDQFEIDFESAFSKISIIPNYPLLKHLSPNSPPNMPTRYETVGILDGGINIVDDGSFQLKYHFSLRNLSRWNWNDEALPDMLKCVYYTSRKDFASCIPIETNIWVSGYFLPSGLFVVCSEIRLATDSDIAALAYYGIP</sequence>
<reference evidence="1" key="1">
    <citation type="submission" date="2021-11" db="EMBL/GenBank/DDBJ databases">
        <authorList>
            <person name="Schell T."/>
        </authorList>
    </citation>
    <scope>NUCLEOTIDE SEQUENCE</scope>
    <source>
        <strain evidence="1">M5</strain>
    </source>
</reference>
<keyword evidence="2" id="KW-1185">Reference proteome</keyword>
<name>A0A8J2RDG0_9CRUS</name>
<dbReference type="AlphaFoldDB" id="A0A8J2RDG0"/>
<proteinExistence type="predicted"/>
<dbReference type="OrthoDB" id="6333033at2759"/>
<comment type="caution">
    <text evidence="1">The sequence shown here is derived from an EMBL/GenBank/DDBJ whole genome shotgun (WGS) entry which is preliminary data.</text>
</comment>
<dbReference type="EMBL" id="CAKKLH010000021">
    <property type="protein sequence ID" value="CAH0099542.1"/>
    <property type="molecule type" value="Genomic_DNA"/>
</dbReference>
<organism evidence="1 2">
    <name type="scientific">Daphnia galeata</name>
    <dbReference type="NCBI Taxonomy" id="27404"/>
    <lineage>
        <taxon>Eukaryota</taxon>
        <taxon>Metazoa</taxon>
        <taxon>Ecdysozoa</taxon>
        <taxon>Arthropoda</taxon>
        <taxon>Crustacea</taxon>
        <taxon>Branchiopoda</taxon>
        <taxon>Diplostraca</taxon>
        <taxon>Cladocera</taxon>
        <taxon>Anomopoda</taxon>
        <taxon>Daphniidae</taxon>
        <taxon>Daphnia</taxon>
    </lineage>
</organism>